<dbReference type="Proteomes" id="UP000184050">
    <property type="component" value="Unassembled WGS sequence"/>
</dbReference>
<keyword evidence="2" id="KW-1185">Reference proteome</keyword>
<reference evidence="1 2" key="1">
    <citation type="submission" date="2016-11" db="EMBL/GenBank/DDBJ databases">
        <authorList>
            <person name="Jaros S."/>
            <person name="Januszkiewicz K."/>
            <person name="Wedrychowicz H."/>
        </authorList>
    </citation>
    <scope>NUCLEOTIDE SEQUENCE [LARGE SCALE GENOMIC DNA]</scope>
    <source>
        <strain evidence="1 2">DSM 27063</strain>
    </source>
</reference>
<dbReference type="AlphaFoldDB" id="A0A1M6BSS4"/>
<dbReference type="RefSeq" id="WP_073165067.1">
    <property type="nucleotide sequence ID" value="NZ_FQZE01000003.1"/>
</dbReference>
<protein>
    <submittedName>
        <fullName evidence="1">Uncharacterized protein</fullName>
    </submittedName>
</protein>
<name>A0A1M6BSS4_9BACT</name>
<dbReference type="STRING" id="1168035.SAMN05444280_10320"/>
<sequence length="186" mass="21677">MAYKIPLPLTFNPHKHHLGFIFQQLKIWQNKEWPEITDEMKVIGNNLTDLYYGKLNVTEICNECLFYFETRKINSPEKFSEWLQPNEYRKIELSDKSMWVIKKGANNHRHIHIHPAKKSPLTTRVRAATLKTAIAIKIQQKKFSNSNDLNLQDVNQVRTEFLGLSPIKNISRGKGISKICALFNSL</sequence>
<gene>
    <name evidence="1" type="ORF">SAMN05444280_10320</name>
</gene>
<dbReference type="OrthoDB" id="1121210at2"/>
<dbReference type="EMBL" id="FQZE01000003">
    <property type="protein sequence ID" value="SHI51786.1"/>
    <property type="molecule type" value="Genomic_DNA"/>
</dbReference>
<organism evidence="1 2">
    <name type="scientific">Tangfeifania diversioriginum</name>
    <dbReference type="NCBI Taxonomy" id="1168035"/>
    <lineage>
        <taxon>Bacteria</taxon>
        <taxon>Pseudomonadati</taxon>
        <taxon>Bacteroidota</taxon>
        <taxon>Bacteroidia</taxon>
        <taxon>Marinilabiliales</taxon>
        <taxon>Prolixibacteraceae</taxon>
        <taxon>Tangfeifania</taxon>
    </lineage>
</organism>
<proteinExistence type="predicted"/>
<accession>A0A1M6BSS4</accession>
<evidence type="ECO:0000313" key="2">
    <source>
        <dbReference type="Proteomes" id="UP000184050"/>
    </source>
</evidence>
<evidence type="ECO:0000313" key="1">
    <source>
        <dbReference type="EMBL" id="SHI51786.1"/>
    </source>
</evidence>